<feature type="transmembrane region" description="Helical" evidence="2">
    <location>
        <begin position="394"/>
        <end position="412"/>
    </location>
</feature>
<keyword evidence="2" id="KW-0472">Membrane</keyword>
<evidence type="ECO:0000313" key="4">
    <source>
        <dbReference type="EMBL" id="PZR80956.1"/>
    </source>
</evidence>
<dbReference type="AlphaFoldDB" id="A0A2W5ZDR4"/>
<protein>
    <recommendedName>
        <fullName evidence="7">Bacterial Ig-like domain-containing protein</fullName>
    </recommendedName>
</protein>
<evidence type="ECO:0000256" key="1">
    <source>
        <dbReference type="SAM" id="MobiDB-lite"/>
    </source>
</evidence>
<name>A0A2W5ZDR4_9BACT</name>
<evidence type="ECO:0000313" key="6">
    <source>
        <dbReference type="Proteomes" id="UP000606991"/>
    </source>
</evidence>
<dbReference type="RefSeq" id="WP_337309241.1">
    <property type="nucleotide sequence ID" value="NZ_JAEKNS010000034.1"/>
</dbReference>
<keyword evidence="2" id="KW-0812">Transmembrane</keyword>
<dbReference type="Proteomes" id="UP000606991">
    <property type="component" value="Unassembled WGS sequence"/>
</dbReference>
<accession>A0A2W5ZDR4</accession>
<proteinExistence type="predicted"/>
<keyword evidence="2" id="KW-1133">Transmembrane helix</keyword>
<evidence type="ECO:0000313" key="3">
    <source>
        <dbReference type="EMBL" id="MBJ7593706.1"/>
    </source>
</evidence>
<evidence type="ECO:0000313" key="5">
    <source>
        <dbReference type="Proteomes" id="UP000248724"/>
    </source>
</evidence>
<dbReference type="EMBL" id="JAEKNS010000034">
    <property type="protein sequence ID" value="MBJ7593706.1"/>
    <property type="molecule type" value="Genomic_DNA"/>
</dbReference>
<evidence type="ECO:0008006" key="7">
    <source>
        <dbReference type="Google" id="ProtNLM"/>
    </source>
</evidence>
<accession>A0A934N2K6</accession>
<reference evidence="4 5" key="1">
    <citation type="journal article" date="2017" name="Nature">
        <title>Atmospheric trace gases support primary production in Antarctic desert surface soil.</title>
        <authorList>
            <person name="Ji M."/>
            <person name="Greening C."/>
            <person name="Vanwonterghem I."/>
            <person name="Carere C.R."/>
            <person name="Bay S.K."/>
            <person name="Steen J.A."/>
            <person name="Montgomery K."/>
            <person name="Lines T."/>
            <person name="Beardall J."/>
            <person name="van Dorst J."/>
            <person name="Snape I."/>
            <person name="Stott M.B."/>
            <person name="Hugenholtz P."/>
            <person name="Ferrari B.C."/>
        </authorList>
    </citation>
    <scope>NUCLEOTIDE SEQUENCE [LARGE SCALE GENOMIC DNA]</scope>
    <source>
        <strain evidence="4">RRmetagenome_bin12</strain>
    </source>
</reference>
<feature type="transmembrane region" description="Helical" evidence="2">
    <location>
        <begin position="20"/>
        <end position="43"/>
    </location>
</feature>
<gene>
    <name evidence="4" type="ORF">DLM65_07230</name>
    <name evidence="3" type="ORF">JF886_02400</name>
</gene>
<evidence type="ECO:0000256" key="2">
    <source>
        <dbReference type="SAM" id="Phobius"/>
    </source>
</evidence>
<reference evidence="4" key="2">
    <citation type="submission" date="2018-05" db="EMBL/GenBank/DDBJ databases">
        <authorList>
            <person name="Ferrari B."/>
        </authorList>
    </citation>
    <scope>NUCLEOTIDE SEQUENCE</scope>
    <source>
        <strain evidence="4">RRmetagenome_bin12</strain>
    </source>
</reference>
<comment type="caution">
    <text evidence="4">The sequence shown here is derived from an EMBL/GenBank/DDBJ whole genome shotgun (WGS) entry which is preliminary data.</text>
</comment>
<dbReference type="Gene3D" id="2.60.40.10">
    <property type="entry name" value="Immunoglobulins"/>
    <property type="match status" value="1"/>
</dbReference>
<dbReference type="InterPro" id="IPR013783">
    <property type="entry name" value="Ig-like_fold"/>
</dbReference>
<sequence>MTRGDARHSSGRKTSIGRRLRVGAAGTIAAGGAILLGGAVGVITASAHSGSVTGSETCTGWSVSVDLAHNVTTDRNVDVITTIPGTTSIEDQHFDSSYGNIWKASGSSPVSGTVSLRIDRADDATQESGPPSAGYSVTLSPPSQCVSDISTDASAGGPVGTTIHDSATVSGTAGSPAGTVLFKLFPPSNASCNGDGAAAVYTATVALTSVAPGKSKAVETGSFTTTAVGTYHWWATYRPAAGSPYTDTTSTCDLEPVTISKAAPSIATTAGAGGVVPINVTDSATVSGGSNPTGTVTFTLYPSVADCNAGTNAVTGSTSTATLSAAKAMSGAAHLTTAGTYQWIAKYSGDANNAGLSSKCGDEPVTTTSGGGGGVQAITTPSTGVTDSLTSVRVGGFLLLGGLGAALAGVLVPRRRRSQ</sequence>
<reference evidence="3 6" key="3">
    <citation type="submission" date="2020-10" db="EMBL/GenBank/DDBJ databases">
        <title>Ca. Dormibacterota MAGs.</title>
        <authorList>
            <person name="Montgomery K."/>
        </authorList>
    </citation>
    <scope>NUCLEOTIDE SEQUENCE [LARGE SCALE GENOMIC DNA]</scope>
    <source>
        <strain evidence="3">SC8812_S17_18</strain>
    </source>
</reference>
<feature type="region of interest" description="Disordered" evidence="1">
    <location>
        <begin position="122"/>
        <end position="141"/>
    </location>
</feature>
<organism evidence="4 5">
    <name type="scientific">Candidatus Aeolococcus gillhamiae</name>
    <dbReference type="NCBI Taxonomy" id="3127015"/>
    <lineage>
        <taxon>Bacteria</taxon>
        <taxon>Bacillati</taxon>
        <taxon>Candidatus Dormiibacterota</taxon>
        <taxon>Candidatus Dormibacteria</taxon>
        <taxon>Candidatus Aeolococcales</taxon>
        <taxon>Candidatus Aeolococcaceae</taxon>
        <taxon>Candidatus Aeolococcus</taxon>
    </lineage>
</organism>
<dbReference type="Proteomes" id="UP000248724">
    <property type="component" value="Unassembled WGS sequence"/>
</dbReference>
<dbReference type="EMBL" id="QHBU01000130">
    <property type="protein sequence ID" value="PZR80956.1"/>
    <property type="molecule type" value="Genomic_DNA"/>
</dbReference>